<dbReference type="Proteomes" id="UP000315700">
    <property type="component" value="Chromosome"/>
</dbReference>
<evidence type="ECO:0000313" key="11">
    <source>
        <dbReference type="Proteomes" id="UP000315700"/>
    </source>
</evidence>
<comment type="similarity">
    <text evidence="2">Belongs to the resistance-nodulation-cell division (RND) (TC 2.A.6) family. MmpL subfamily.</text>
</comment>
<comment type="subcellular location">
    <subcellularLocation>
        <location evidence="1">Cell membrane</location>
        <topology evidence="1">Multi-pass membrane protein</topology>
    </subcellularLocation>
</comment>
<dbReference type="InterPro" id="IPR004869">
    <property type="entry name" value="MMPL_dom"/>
</dbReference>
<feature type="transmembrane region" description="Helical" evidence="8">
    <location>
        <begin position="12"/>
        <end position="29"/>
    </location>
</feature>
<keyword evidence="5 8" id="KW-1133">Transmembrane helix</keyword>
<keyword evidence="11" id="KW-1185">Reference proteome</keyword>
<keyword evidence="3" id="KW-1003">Cell membrane</keyword>
<evidence type="ECO:0000256" key="6">
    <source>
        <dbReference type="ARBA" id="ARBA00023136"/>
    </source>
</evidence>
<keyword evidence="6 8" id="KW-0472">Membrane</keyword>
<dbReference type="Gene3D" id="1.20.1640.10">
    <property type="entry name" value="Multidrug efflux transporter AcrB transmembrane domain"/>
    <property type="match status" value="2"/>
</dbReference>
<feature type="transmembrane region" description="Helical" evidence="8">
    <location>
        <begin position="441"/>
        <end position="459"/>
    </location>
</feature>
<feature type="transmembrane region" description="Helical" evidence="8">
    <location>
        <begin position="698"/>
        <end position="719"/>
    </location>
</feature>
<evidence type="ECO:0000256" key="3">
    <source>
        <dbReference type="ARBA" id="ARBA00022475"/>
    </source>
</evidence>
<feature type="transmembrane region" description="Helical" evidence="8">
    <location>
        <begin position="673"/>
        <end position="691"/>
    </location>
</feature>
<evidence type="ECO:0000313" key="10">
    <source>
        <dbReference type="EMBL" id="QDT55560.1"/>
    </source>
</evidence>
<feature type="domain" description="Membrane transport protein MMPL" evidence="9">
    <location>
        <begin position="74"/>
        <end position="439"/>
    </location>
</feature>
<feature type="region of interest" description="Disordered" evidence="7">
    <location>
        <begin position="853"/>
        <end position="879"/>
    </location>
</feature>
<keyword evidence="4 8" id="KW-0812">Transmembrane</keyword>
<feature type="transmembrane region" description="Helical" evidence="8">
    <location>
        <begin position="329"/>
        <end position="351"/>
    </location>
</feature>
<dbReference type="RefSeq" id="WP_145031461.1">
    <property type="nucleotide sequence ID" value="NZ_CP036271.1"/>
</dbReference>
<reference evidence="10 11" key="1">
    <citation type="submission" date="2019-02" db="EMBL/GenBank/DDBJ databases">
        <title>Deep-cultivation of Planctomycetes and their phenomic and genomic characterization uncovers novel biology.</title>
        <authorList>
            <person name="Wiegand S."/>
            <person name="Jogler M."/>
            <person name="Boedeker C."/>
            <person name="Pinto D."/>
            <person name="Vollmers J."/>
            <person name="Rivas-Marin E."/>
            <person name="Kohn T."/>
            <person name="Peeters S.H."/>
            <person name="Heuer A."/>
            <person name="Rast P."/>
            <person name="Oberbeckmann S."/>
            <person name="Bunk B."/>
            <person name="Jeske O."/>
            <person name="Meyerdierks A."/>
            <person name="Storesund J.E."/>
            <person name="Kallscheuer N."/>
            <person name="Luecker S."/>
            <person name="Lage O.M."/>
            <person name="Pohl T."/>
            <person name="Merkel B.J."/>
            <person name="Hornburger P."/>
            <person name="Mueller R.-W."/>
            <person name="Bruemmer F."/>
            <person name="Labrenz M."/>
            <person name="Spormann A.M."/>
            <person name="Op den Camp H."/>
            <person name="Overmann J."/>
            <person name="Amann R."/>
            <person name="Jetten M.S.M."/>
            <person name="Mascher T."/>
            <person name="Medema M.H."/>
            <person name="Devos D.P."/>
            <person name="Kaster A.-K."/>
            <person name="Ovreas L."/>
            <person name="Rohde M."/>
            <person name="Galperin M.Y."/>
            <person name="Jogler C."/>
        </authorList>
    </citation>
    <scope>NUCLEOTIDE SEQUENCE [LARGE SCALE GENOMIC DNA]</scope>
    <source>
        <strain evidence="10 11">Pan44</strain>
    </source>
</reference>
<dbReference type="KEGG" id="ccos:Pan44_36040"/>
<protein>
    <submittedName>
        <fullName evidence="10">Membrane protein YdgH</fullName>
    </submittedName>
</protein>
<dbReference type="Pfam" id="PF03176">
    <property type="entry name" value="MMPL"/>
    <property type="match status" value="2"/>
</dbReference>
<accession>A0A517SHG0</accession>
<dbReference type="GO" id="GO:0005886">
    <property type="term" value="C:plasma membrane"/>
    <property type="evidence" value="ECO:0007669"/>
    <property type="project" value="UniProtKB-SubCell"/>
</dbReference>
<proteinExistence type="inferred from homology"/>
<feature type="compositionally biased region" description="Acidic residues" evidence="7">
    <location>
        <begin position="860"/>
        <end position="869"/>
    </location>
</feature>
<feature type="transmembrane region" description="Helical" evidence="8">
    <location>
        <begin position="290"/>
        <end position="309"/>
    </location>
</feature>
<evidence type="ECO:0000256" key="2">
    <source>
        <dbReference type="ARBA" id="ARBA00010157"/>
    </source>
</evidence>
<dbReference type="PANTHER" id="PTHR33406:SF6">
    <property type="entry name" value="MEMBRANE PROTEIN YDGH-RELATED"/>
    <property type="match status" value="1"/>
</dbReference>
<dbReference type="AlphaFoldDB" id="A0A517SHG0"/>
<feature type="transmembrane region" description="Helical" evidence="8">
    <location>
        <begin position="239"/>
        <end position="270"/>
    </location>
</feature>
<feature type="domain" description="Membrane transport protein MMPL" evidence="9">
    <location>
        <begin position="647"/>
        <end position="833"/>
    </location>
</feature>
<dbReference type="EMBL" id="CP036271">
    <property type="protein sequence ID" value="QDT55560.1"/>
    <property type="molecule type" value="Genomic_DNA"/>
</dbReference>
<organism evidence="10 11">
    <name type="scientific">Caulifigura coniformis</name>
    <dbReference type="NCBI Taxonomy" id="2527983"/>
    <lineage>
        <taxon>Bacteria</taxon>
        <taxon>Pseudomonadati</taxon>
        <taxon>Planctomycetota</taxon>
        <taxon>Planctomycetia</taxon>
        <taxon>Planctomycetales</taxon>
        <taxon>Planctomycetaceae</taxon>
        <taxon>Caulifigura</taxon>
    </lineage>
</organism>
<gene>
    <name evidence="10" type="primary">ydgH</name>
    <name evidence="10" type="ORF">Pan44_36040</name>
</gene>
<evidence type="ECO:0000256" key="1">
    <source>
        <dbReference type="ARBA" id="ARBA00004651"/>
    </source>
</evidence>
<dbReference type="InterPro" id="IPR050545">
    <property type="entry name" value="Mycobact_MmpL"/>
</dbReference>
<dbReference type="SUPFAM" id="SSF82866">
    <property type="entry name" value="Multidrug efflux transporter AcrB transmembrane domain"/>
    <property type="match status" value="2"/>
</dbReference>
<feature type="transmembrane region" description="Helical" evidence="8">
    <location>
        <begin position="808"/>
        <end position="834"/>
    </location>
</feature>
<evidence type="ECO:0000256" key="7">
    <source>
        <dbReference type="SAM" id="MobiDB-lite"/>
    </source>
</evidence>
<feature type="transmembrane region" description="Helical" evidence="8">
    <location>
        <begin position="363"/>
        <end position="388"/>
    </location>
</feature>
<dbReference type="InParanoid" id="A0A517SHG0"/>
<sequence>MYDRLGDKVSRYPWVVVVAWALILGLLLWKAPRKDQVSKDGVFSFLPPYSQSLIADGVYRKAFFPQGEDNEQAEEVQKDQEDPAGSSVVIVIRRTDIASGLTDADKEFVERVLEPRLLQLKETTPEGRSFDPSMAFAPVPDDKQRIKKISSRTDSRISPLLDSEDGKATLIRITLRGEFLDYGNMLAIARIEEVLASSDVQKQMPAGLQMAISGSATVGRDMLLAEANSARSTDHWTKLLVIALLLLIYRAPIVALIPLLTVGIAVTVALRTLTWMASEGWVGFFAGMNVYVTVVAYGAGVDYCLFLIARFREQLDHGSDYSESIRKAVGFVGAALTASAATSICGIYMMTFAEFVKFQQAGFAISFGMLIVLLCSLTLTPALLRIVARWAFWPDVRKEHVAREAGWIPSPGLIESLHEKGLFDRLWGVVARALAARPGTIFVVTIGLMLPFAALAISWHDHLRYGLLTDLPQDDASVRGARAIQQHFPAGVTGTAIVLLKNEAFRSPDERELPAGKISTEGLSHRVGISRILIEKLRPRFDELGIKDVRVLHAPLGLMPHAQKHMREQNRIIRRNSQTVAQRAYVSTSGPLAGTVMRVDLVFNIDPFERSSISQLGVAEEGVRKAMEEALAEEAKAEPPTVPADLLGKTEIYTLGPTAGIRDLKTTTDRDQIRIDLLVMLAVYLVLVALLRQPAVSAYLIVTVVFSYLVTIGVTFLVWRIKEGADFAGLDWKVPIFTFTLLTALGEDYNILLMARVTEEQRKHGLIPGVLIALTRTGGIISSCGIIMAGTFCSLLTGTLGGMVQMGFALAFGVLLDTFVVRPILVPAYLILLYSDRFGPLGRILGKPKGLPPHTPIADAMEDPDDPDNVLESADKPLI</sequence>
<evidence type="ECO:0000256" key="5">
    <source>
        <dbReference type="ARBA" id="ARBA00022989"/>
    </source>
</evidence>
<dbReference type="OrthoDB" id="9782006at2"/>
<evidence type="ECO:0000256" key="8">
    <source>
        <dbReference type="SAM" id="Phobius"/>
    </source>
</evidence>
<evidence type="ECO:0000259" key="9">
    <source>
        <dbReference type="Pfam" id="PF03176"/>
    </source>
</evidence>
<dbReference type="PANTHER" id="PTHR33406">
    <property type="entry name" value="MEMBRANE PROTEIN MJ1562-RELATED"/>
    <property type="match status" value="1"/>
</dbReference>
<name>A0A517SHG0_9PLAN</name>
<evidence type="ECO:0000256" key="4">
    <source>
        <dbReference type="ARBA" id="ARBA00022692"/>
    </source>
</evidence>
<feature type="transmembrane region" description="Helical" evidence="8">
    <location>
        <begin position="734"/>
        <end position="753"/>
    </location>
</feature>